<dbReference type="PANTHER" id="PTHR32440">
    <property type="entry name" value="PHOSPHATASE DCR2-RELATED-RELATED"/>
    <property type="match status" value="1"/>
</dbReference>
<feature type="transmembrane region" description="Helical" evidence="2">
    <location>
        <begin position="812"/>
        <end position="837"/>
    </location>
</feature>
<sequence length="1028" mass="113669">MPASKLEDAVPPQPQPQPHLRPPQSAWRLVERVCQLVFVYAITFAAMFLLVTKISPGKWPLTEPSVNKPAMQLSSDRDFIIGIFSDLHFGEQEFGWGIDQDTNSTRVMRNVINSERPDLVVLNGDLITGEDTHKENSTEYINQIVRPLVATSQRWASIYGNHDSKHNLDREQLFRAEKGYDLCYTDSMGDNLPGITNYYIPVFEGDSKVPIALLWFFDSRGGTSYQTDSDNMDDIPNWVAPETAAWFTETYNDLKDKHGRVIPSVAFVHIPPHVFLEAQKSNLDPKKFPGLNADSPLAIQGQGEEDSPFIEALLEAEGLHSIYVGHDHGDSWCSTWPGHDAGLGAEAPFLCFAKHTGYGGYGKWNRGARMIKMTFTKAVFTKGDASVYLGFATGLLLLAAVQLPLQSLLMPTSTRVVYPCRSAKYLTKWDRSCDGDGTAYQAQKVGKEPEPALLRQVDEVPGLISSMRSKMASISSADIQQYLWRDGNNHRSFTTGVDQKYNDSFWVSAIPAGTATGPLRQHSIRLSSTSDCQLVSHDDFPATCNGYTTSIDGFGVSIRVCMPVEAAEHAAERSPLPPRRRQDIEETLFIEARIGPEAAQASDFESISADNFTVKCAARTTRAFFELPNLHTDLRPSAPIDEWPLDEDMEAKFHDYDWDGNLITRDWKEGWNRDVYSGWTSSQGPLRSTVEALLGNESYPRVMLDFLGETFPDGNIPDNFNTSDEASRASQRKGCAIDPPLRAWQLPYNSRNDKFDDWYPSIYNGCTLKKLPKSLFRMAQGLQHSADAASSDAARMIYNLTGADFVAPRYNFGAVFTLSVLLGLQVLLLALLTYYIYSLPTWTDTLDGIAMMRIGTQLRDSALLTPLRRVDEDDMVRLGEIDGLVGVVPRPGSTPEDDLELAAMATTLRQSMGASHQYEIVRPASPASTVPSVDLPAVPQQTRQPAQSTLPGMSASDFSSYLQGGGLTSPVSSVPSSAASSVRSASPPPPYLPATTSNREQRARLPYELGVGAQGLVLKALWKKYDSK</sequence>
<name>A0A484G3E4_COLOR</name>
<dbReference type="Pfam" id="PF00149">
    <property type="entry name" value="Metallophos"/>
    <property type="match status" value="1"/>
</dbReference>
<dbReference type="InterPro" id="IPR029052">
    <property type="entry name" value="Metallo-depent_PP-like"/>
</dbReference>
<dbReference type="OrthoDB" id="783096at2759"/>
<dbReference type="PANTHER" id="PTHR32440:SF11">
    <property type="entry name" value="METALLOPHOSPHOESTERASE DOMAIN-CONTAINING PROTEIN"/>
    <property type="match status" value="1"/>
</dbReference>
<feature type="compositionally biased region" description="Pro residues" evidence="1">
    <location>
        <begin position="11"/>
        <end position="21"/>
    </location>
</feature>
<dbReference type="GO" id="GO:0016788">
    <property type="term" value="F:hydrolase activity, acting on ester bonds"/>
    <property type="evidence" value="ECO:0007669"/>
    <property type="project" value="TreeGrafter"/>
</dbReference>
<accession>A0A484G3E4</accession>
<reference evidence="5" key="1">
    <citation type="journal article" date="2013" name="New Phytol.">
        <title>Comparative genomic and transcriptomic analyses reveal the hemibiotrophic stage shift of Colletotrichum fungi.</title>
        <authorList>
            <person name="Gan P."/>
            <person name="Ikeda K."/>
            <person name="Irieda H."/>
            <person name="Narusaka M."/>
            <person name="O'Connell R.J."/>
            <person name="Narusaka Y."/>
            <person name="Takano Y."/>
            <person name="Kubo Y."/>
            <person name="Shirasu K."/>
        </authorList>
    </citation>
    <scope>NUCLEOTIDE SEQUENCE [LARGE SCALE GENOMIC DNA]</scope>
    <source>
        <strain evidence="5">104-T / ATCC 96160 / CBS 514.97 / LARS 414 / MAFF 240422</strain>
    </source>
</reference>
<proteinExistence type="predicted"/>
<feature type="domain" description="Calcineurin-like phosphoesterase" evidence="3">
    <location>
        <begin position="81"/>
        <end position="329"/>
    </location>
</feature>
<keyword evidence="2" id="KW-1133">Transmembrane helix</keyword>
<keyword evidence="5" id="KW-1185">Reference proteome</keyword>
<dbReference type="InterPro" id="IPR004843">
    <property type="entry name" value="Calcineurin-like_PHP"/>
</dbReference>
<comment type="caution">
    <text evidence="4">The sequence shown here is derived from an EMBL/GenBank/DDBJ whole genome shotgun (WGS) entry which is preliminary data.</text>
</comment>
<feature type="compositionally biased region" description="Low complexity" evidence="1">
    <location>
        <begin position="969"/>
        <end position="985"/>
    </location>
</feature>
<dbReference type="SUPFAM" id="SSF56300">
    <property type="entry name" value="Metallo-dependent phosphatases"/>
    <property type="match status" value="1"/>
</dbReference>
<dbReference type="STRING" id="1213857.A0A484G3E4"/>
<evidence type="ECO:0000313" key="5">
    <source>
        <dbReference type="Proteomes" id="UP000014480"/>
    </source>
</evidence>
<evidence type="ECO:0000259" key="3">
    <source>
        <dbReference type="Pfam" id="PF00149"/>
    </source>
</evidence>
<organism evidence="4 5">
    <name type="scientific">Colletotrichum orbiculare (strain 104-T / ATCC 96160 / CBS 514.97 / LARS 414 / MAFF 240422)</name>
    <name type="common">Cucumber anthracnose fungus</name>
    <name type="synonym">Colletotrichum lagenarium</name>
    <dbReference type="NCBI Taxonomy" id="1213857"/>
    <lineage>
        <taxon>Eukaryota</taxon>
        <taxon>Fungi</taxon>
        <taxon>Dikarya</taxon>
        <taxon>Ascomycota</taxon>
        <taxon>Pezizomycotina</taxon>
        <taxon>Sordariomycetes</taxon>
        <taxon>Hypocreomycetidae</taxon>
        <taxon>Glomerellales</taxon>
        <taxon>Glomerellaceae</taxon>
        <taxon>Colletotrichum</taxon>
        <taxon>Colletotrichum orbiculare species complex</taxon>
    </lineage>
</organism>
<dbReference type="CDD" id="cd07383">
    <property type="entry name" value="MPP_Dcr2"/>
    <property type="match status" value="1"/>
</dbReference>
<evidence type="ECO:0000313" key="4">
    <source>
        <dbReference type="EMBL" id="TDZ24077.1"/>
    </source>
</evidence>
<feature type="region of interest" description="Disordered" evidence="1">
    <location>
        <begin position="927"/>
        <end position="1000"/>
    </location>
</feature>
<protein>
    <submittedName>
        <fullName evidence="4">Inactive purple acid phosphatase 16</fullName>
    </submittedName>
</protein>
<evidence type="ECO:0000256" key="2">
    <source>
        <dbReference type="SAM" id="Phobius"/>
    </source>
</evidence>
<feature type="compositionally biased region" description="Polar residues" evidence="1">
    <location>
        <begin position="939"/>
        <end position="962"/>
    </location>
</feature>
<feature type="region of interest" description="Disordered" evidence="1">
    <location>
        <begin position="1"/>
        <end position="22"/>
    </location>
</feature>
<gene>
    <name evidence="4" type="ORF">Cob_v003127</name>
</gene>
<dbReference type="EMBL" id="AMCV02000005">
    <property type="protein sequence ID" value="TDZ24077.1"/>
    <property type="molecule type" value="Genomic_DNA"/>
</dbReference>
<reference evidence="5" key="2">
    <citation type="journal article" date="2019" name="Mol. Plant Microbe Interact.">
        <title>Genome sequence resources for four phytopathogenic fungi from the Colletotrichum orbiculare species complex.</title>
        <authorList>
            <person name="Gan P."/>
            <person name="Tsushima A."/>
            <person name="Narusaka M."/>
            <person name="Narusaka Y."/>
            <person name="Takano Y."/>
            <person name="Kubo Y."/>
            <person name="Shirasu K."/>
        </authorList>
    </citation>
    <scope>GENOME REANNOTATION</scope>
    <source>
        <strain evidence="5">104-T / ATCC 96160 / CBS 514.97 / LARS 414 / MAFF 240422</strain>
    </source>
</reference>
<dbReference type="AlphaFoldDB" id="A0A484G3E4"/>
<evidence type="ECO:0000256" key="1">
    <source>
        <dbReference type="SAM" id="MobiDB-lite"/>
    </source>
</evidence>
<keyword evidence="2" id="KW-0472">Membrane</keyword>
<dbReference type="Proteomes" id="UP000014480">
    <property type="component" value="Unassembled WGS sequence"/>
</dbReference>
<dbReference type="GO" id="GO:0005737">
    <property type="term" value="C:cytoplasm"/>
    <property type="evidence" value="ECO:0007669"/>
    <property type="project" value="TreeGrafter"/>
</dbReference>
<keyword evidence="2" id="KW-0812">Transmembrane</keyword>
<feature type="transmembrane region" description="Helical" evidence="2">
    <location>
        <begin position="29"/>
        <end position="51"/>
    </location>
</feature>
<dbReference type="Gene3D" id="3.60.21.10">
    <property type="match status" value="1"/>
</dbReference>